<comment type="similarity">
    <text evidence="2 10">Belongs to the LolA family.</text>
</comment>
<keyword evidence="9 10" id="KW-0143">Chaperone</keyword>
<evidence type="ECO:0000256" key="10">
    <source>
        <dbReference type="HAMAP-Rule" id="MF_00240"/>
    </source>
</evidence>
<dbReference type="Gene3D" id="2.50.20.10">
    <property type="entry name" value="Lipoprotein localisation LolA/LolB/LppX"/>
    <property type="match status" value="1"/>
</dbReference>
<evidence type="ECO:0000256" key="2">
    <source>
        <dbReference type="ARBA" id="ARBA00007615"/>
    </source>
</evidence>
<sequence length="220" mass="24758" precursor="true">MYRIVKLLVVTSCLALSWSADANAGDIATEPSAAEKLQSRLADLRSLQGQFTQAIYEDGYLLQELEGDFVLERPARLRWVTAEPEASVMVADGETLWYYNPFIEQVTLFKQAEAMQSNPLLLLLENDQQNWQAFDVSLHTNAERQTWTIKDEQSDFGGSILELVFSLNSASEFGLTELRLKDAHGQESIFQLSNVRFNQTVAATTFALELPDGTDIDDQR</sequence>
<comment type="subunit">
    <text evidence="3 10">Monomer.</text>
</comment>
<comment type="function">
    <text evidence="10">Participates in the translocation of lipoproteins from the inner membrane to the outer membrane. Only forms a complex with a lipoprotein if the residue after the N-terminal Cys is not an aspartate (The Asp acts as a targeting signal to indicate that the lipoprotein should stay in the inner membrane).</text>
</comment>
<dbReference type="HAMAP" id="MF_00240">
    <property type="entry name" value="LolA"/>
    <property type="match status" value="1"/>
</dbReference>
<dbReference type="EMBL" id="PIPI01000001">
    <property type="protein sequence ID" value="RUO21617.1"/>
    <property type="molecule type" value="Genomic_DNA"/>
</dbReference>
<dbReference type="InterPro" id="IPR018323">
    <property type="entry name" value="OM_lipoprot_carrier_LolA_Pbac"/>
</dbReference>
<keyword evidence="8 10" id="KW-0653">Protein transport</keyword>
<gene>
    <name evidence="10 11" type="primary">lolA</name>
    <name evidence="11" type="ORF">CWE06_01815</name>
</gene>
<dbReference type="Pfam" id="PF03548">
    <property type="entry name" value="LolA"/>
    <property type="match status" value="1"/>
</dbReference>
<dbReference type="OrthoDB" id="9787361at2"/>
<accession>A0A432VY80</accession>
<evidence type="ECO:0000256" key="3">
    <source>
        <dbReference type="ARBA" id="ARBA00011245"/>
    </source>
</evidence>
<keyword evidence="7 10" id="KW-0574">Periplasm</keyword>
<evidence type="ECO:0000256" key="9">
    <source>
        <dbReference type="ARBA" id="ARBA00023186"/>
    </source>
</evidence>
<dbReference type="InterPro" id="IPR004564">
    <property type="entry name" value="OM_lipoprot_carrier_LolA-like"/>
</dbReference>
<comment type="caution">
    <text evidence="11">The sequence shown here is derived from an EMBL/GenBank/DDBJ whole genome shotgun (WGS) entry which is preliminary data.</text>
</comment>
<feature type="chain" id="PRO_5019596012" description="Outer-membrane lipoprotein carrier protein" evidence="10">
    <location>
        <begin position="23"/>
        <end position="220"/>
    </location>
</feature>
<dbReference type="Proteomes" id="UP000288212">
    <property type="component" value="Unassembled WGS sequence"/>
</dbReference>
<dbReference type="CDD" id="cd16325">
    <property type="entry name" value="LolA"/>
    <property type="match status" value="1"/>
</dbReference>
<dbReference type="PANTHER" id="PTHR35869">
    <property type="entry name" value="OUTER-MEMBRANE LIPOPROTEIN CARRIER PROTEIN"/>
    <property type="match status" value="1"/>
</dbReference>
<dbReference type="AlphaFoldDB" id="A0A432VY80"/>
<dbReference type="GO" id="GO:0030288">
    <property type="term" value="C:outer membrane-bounded periplasmic space"/>
    <property type="evidence" value="ECO:0007669"/>
    <property type="project" value="TreeGrafter"/>
</dbReference>
<dbReference type="GO" id="GO:0042953">
    <property type="term" value="P:lipoprotein transport"/>
    <property type="evidence" value="ECO:0007669"/>
    <property type="project" value="InterPro"/>
</dbReference>
<dbReference type="RefSeq" id="WP_126790605.1">
    <property type="nucleotide sequence ID" value="NZ_PIPI01000001.1"/>
</dbReference>
<evidence type="ECO:0000256" key="5">
    <source>
        <dbReference type="ARBA" id="ARBA00022448"/>
    </source>
</evidence>
<dbReference type="SUPFAM" id="SSF89392">
    <property type="entry name" value="Prokaryotic lipoproteins and lipoprotein localization factors"/>
    <property type="match status" value="1"/>
</dbReference>
<keyword evidence="12" id="KW-1185">Reference proteome</keyword>
<proteinExistence type="inferred from homology"/>
<evidence type="ECO:0000256" key="6">
    <source>
        <dbReference type="ARBA" id="ARBA00022729"/>
    </source>
</evidence>
<dbReference type="PANTHER" id="PTHR35869:SF1">
    <property type="entry name" value="OUTER-MEMBRANE LIPOPROTEIN CARRIER PROTEIN"/>
    <property type="match status" value="1"/>
</dbReference>
<evidence type="ECO:0000256" key="8">
    <source>
        <dbReference type="ARBA" id="ARBA00022927"/>
    </source>
</evidence>
<reference evidence="11 12" key="1">
    <citation type="journal article" date="2011" name="Front. Microbiol.">
        <title>Genomic signatures of strain selection and enhancement in Bacillus atrophaeus var. globigii, a historical biowarfare simulant.</title>
        <authorList>
            <person name="Gibbons H.S."/>
            <person name="Broomall S.M."/>
            <person name="McNew L.A."/>
            <person name="Daligault H."/>
            <person name="Chapman C."/>
            <person name="Bruce D."/>
            <person name="Karavis M."/>
            <person name="Krepps M."/>
            <person name="McGregor P.A."/>
            <person name="Hong C."/>
            <person name="Park K.H."/>
            <person name="Akmal A."/>
            <person name="Feldman A."/>
            <person name="Lin J.S."/>
            <person name="Chang W.E."/>
            <person name="Higgs B.W."/>
            <person name="Demirev P."/>
            <person name="Lindquist J."/>
            <person name="Liem A."/>
            <person name="Fochler E."/>
            <person name="Read T.D."/>
            <person name="Tapia R."/>
            <person name="Johnson S."/>
            <person name="Bishop-Lilly K.A."/>
            <person name="Detter C."/>
            <person name="Han C."/>
            <person name="Sozhamannan S."/>
            <person name="Rosenzweig C.N."/>
            <person name="Skowronski E.W."/>
        </authorList>
    </citation>
    <scope>NUCLEOTIDE SEQUENCE [LARGE SCALE GENOMIC DNA]</scope>
    <source>
        <strain evidence="11 12">AK5</strain>
    </source>
</reference>
<evidence type="ECO:0000313" key="11">
    <source>
        <dbReference type="EMBL" id="RUO21617.1"/>
    </source>
</evidence>
<keyword evidence="5 10" id="KW-0813">Transport</keyword>
<dbReference type="InterPro" id="IPR029046">
    <property type="entry name" value="LolA/LolB/LppX"/>
</dbReference>
<keyword evidence="6 10" id="KW-0732">Signal</keyword>
<evidence type="ECO:0000256" key="4">
    <source>
        <dbReference type="ARBA" id="ARBA00014035"/>
    </source>
</evidence>
<comment type="subcellular location">
    <subcellularLocation>
        <location evidence="1 10">Periplasm</location>
    </subcellularLocation>
</comment>
<evidence type="ECO:0000256" key="1">
    <source>
        <dbReference type="ARBA" id="ARBA00004418"/>
    </source>
</evidence>
<name>A0A432VY80_9GAMM</name>
<protein>
    <recommendedName>
        <fullName evidence="4 10">Outer-membrane lipoprotein carrier protein</fullName>
    </recommendedName>
</protein>
<dbReference type="GO" id="GO:0044874">
    <property type="term" value="P:lipoprotein localization to outer membrane"/>
    <property type="evidence" value="ECO:0007669"/>
    <property type="project" value="UniProtKB-UniRule"/>
</dbReference>
<evidence type="ECO:0000313" key="12">
    <source>
        <dbReference type="Proteomes" id="UP000288212"/>
    </source>
</evidence>
<dbReference type="NCBIfam" id="TIGR00547">
    <property type="entry name" value="lolA"/>
    <property type="match status" value="1"/>
</dbReference>
<feature type="signal peptide" evidence="10">
    <location>
        <begin position="1"/>
        <end position="22"/>
    </location>
</feature>
<keyword evidence="11" id="KW-0449">Lipoprotein</keyword>
<evidence type="ECO:0000256" key="7">
    <source>
        <dbReference type="ARBA" id="ARBA00022764"/>
    </source>
</evidence>
<organism evidence="11 12">
    <name type="scientific">Aliidiomarina haloalkalitolerans</name>
    <dbReference type="NCBI Taxonomy" id="859059"/>
    <lineage>
        <taxon>Bacteria</taxon>
        <taxon>Pseudomonadati</taxon>
        <taxon>Pseudomonadota</taxon>
        <taxon>Gammaproteobacteria</taxon>
        <taxon>Alteromonadales</taxon>
        <taxon>Idiomarinaceae</taxon>
        <taxon>Aliidiomarina</taxon>
    </lineage>
</organism>